<reference evidence="7 8" key="1">
    <citation type="submission" date="2016-11" db="EMBL/GenBank/DDBJ databases">
        <authorList>
            <person name="Jaros S."/>
            <person name="Januszkiewicz K."/>
            <person name="Wedrychowicz H."/>
        </authorList>
    </citation>
    <scope>NUCLEOTIDE SEQUENCE [LARGE SCALE GENOMIC DNA]</scope>
    <source>
        <strain evidence="7 8">DSM 17918</strain>
    </source>
</reference>
<dbReference type="EMBL" id="FQVH01000002">
    <property type="protein sequence ID" value="SHE55091.1"/>
    <property type="molecule type" value="Genomic_DNA"/>
</dbReference>
<dbReference type="SUPFAM" id="SSF47757">
    <property type="entry name" value="Chemotaxis receptor methyltransferase CheR, N-terminal domain"/>
    <property type="match status" value="1"/>
</dbReference>
<dbReference type="AlphaFoldDB" id="A0A1M4UE28"/>
<dbReference type="Proteomes" id="UP000184088">
    <property type="component" value="Unassembled WGS sequence"/>
</dbReference>
<accession>A0A1M4UE28</accession>
<evidence type="ECO:0000313" key="7">
    <source>
        <dbReference type="EMBL" id="SHE55091.1"/>
    </source>
</evidence>
<dbReference type="SUPFAM" id="SSF53335">
    <property type="entry name" value="S-adenosyl-L-methionine-dependent methyltransferases"/>
    <property type="match status" value="1"/>
</dbReference>
<keyword evidence="8" id="KW-1185">Reference proteome</keyword>
<keyword evidence="5" id="KW-0949">S-adenosyl-L-methionine</keyword>
<dbReference type="InterPro" id="IPR022642">
    <property type="entry name" value="CheR_C"/>
</dbReference>
<proteinExistence type="predicted"/>
<dbReference type="SMART" id="SM00138">
    <property type="entry name" value="MeTrc"/>
    <property type="match status" value="1"/>
</dbReference>
<dbReference type="InterPro" id="IPR000780">
    <property type="entry name" value="CheR_MeTrfase"/>
</dbReference>
<dbReference type="GO" id="GO:0032259">
    <property type="term" value="P:methylation"/>
    <property type="evidence" value="ECO:0007669"/>
    <property type="project" value="UniProtKB-KW"/>
</dbReference>
<comment type="catalytic activity">
    <reaction evidence="1">
        <text>L-glutamyl-[protein] + S-adenosyl-L-methionine = [protein]-L-glutamate 5-O-methyl ester + S-adenosyl-L-homocysteine</text>
        <dbReference type="Rhea" id="RHEA:24452"/>
        <dbReference type="Rhea" id="RHEA-COMP:10208"/>
        <dbReference type="Rhea" id="RHEA-COMP:10311"/>
        <dbReference type="ChEBI" id="CHEBI:29973"/>
        <dbReference type="ChEBI" id="CHEBI:57856"/>
        <dbReference type="ChEBI" id="CHEBI:59789"/>
        <dbReference type="ChEBI" id="CHEBI:82795"/>
        <dbReference type="EC" id="2.1.1.80"/>
    </reaction>
</comment>
<name>A0A1M4UE28_9THEO</name>
<organism evidence="7 8">
    <name type="scientific">Caldanaerobius fijiensis DSM 17918</name>
    <dbReference type="NCBI Taxonomy" id="1121256"/>
    <lineage>
        <taxon>Bacteria</taxon>
        <taxon>Bacillati</taxon>
        <taxon>Bacillota</taxon>
        <taxon>Clostridia</taxon>
        <taxon>Thermoanaerobacterales</taxon>
        <taxon>Thermoanaerobacteraceae</taxon>
        <taxon>Caldanaerobius</taxon>
    </lineage>
</organism>
<evidence type="ECO:0000256" key="1">
    <source>
        <dbReference type="ARBA" id="ARBA00001541"/>
    </source>
</evidence>
<dbReference type="PANTHER" id="PTHR24422:SF19">
    <property type="entry name" value="CHEMOTAXIS PROTEIN METHYLTRANSFERASE"/>
    <property type="match status" value="1"/>
</dbReference>
<keyword evidence="4 7" id="KW-0808">Transferase</keyword>
<dbReference type="Pfam" id="PF03705">
    <property type="entry name" value="CheR_N"/>
    <property type="match status" value="1"/>
</dbReference>
<dbReference type="EC" id="2.1.1.80" evidence="2"/>
<feature type="domain" description="CheR-type methyltransferase" evidence="6">
    <location>
        <begin position="1"/>
        <end position="254"/>
    </location>
</feature>
<keyword evidence="3 7" id="KW-0489">Methyltransferase</keyword>
<dbReference type="Gene3D" id="3.40.50.150">
    <property type="entry name" value="Vaccinia Virus protein VP39"/>
    <property type="match status" value="1"/>
</dbReference>
<sequence>MLYREFIKEILEIAGLDLSAYKENQMMRRIKTLMTRHNLNEYSDYLTLLRNNKDAYNEFIDYITINVSEFFRNPQQWSILENDIIPIISKKRFIKVWSAACSNGEEPYSISLLLRKYIDPKRFTIIASDIDENALKKAKAGIYNAKSIENVPTEFMKYFDSKNGMYAIKEEIKENVSFVKHDLILDEYFSDIDLLLCRNVVIYFNEDTKEMVFYKLAKALNPGGILFVGSTEQIFMPKRFGLEQFKSFFYKKVE</sequence>
<protein>
    <recommendedName>
        <fullName evidence="2">protein-glutamate O-methyltransferase</fullName>
        <ecNumber evidence="2">2.1.1.80</ecNumber>
    </recommendedName>
</protein>
<dbReference type="InterPro" id="IPR029063">
    <property type="entry name" value="SAM-dependent_MTases_sf"/>
</dbReference>
<gene>
    <name evidence="7" type="ORF">SAMN02746089_00454</name>
</gene>
<dbReference type="PANTHER" id="PTHR24422">
    <property type="entry name" value="CHEMOTAXIS PROTEIN METHYLTRANSFERASE"/>
    <property type="match status" value="1"/>
</dbReference>
<evidence type="ECO:0000256" key="2">
    <source>
        <dbReference type="ARBA" id="ARBA00012534"/>
    </source>
</evidence>
<dbReference type="PRINTS" id="PR00996">
    <property type="entry name" value="CHERMTFRASE"/>
</dbReference>
<evidence type="ECO:0000256" key="3">
    <source>
        <dbReference type="ARBA" id="ARBA00022603"/>
    </source>
</evidence>
<dbReference type="PROSITE" id="PS50123">
    <property type="entry name" value="CHER"/>
    <property type="match status" value="1"/>
</dbReference>
<dbReference type="InterPro" id="IPR022641">
    <property type="entry name" value="CheR_N"/>
</dbReference>
<evidence type="ECO:0000313" key="8">
    <source>
        <dbReference type="Proteomes" id="UP000184088"/>
    </source>
</evidence>
<dbReference type="InterPro" id="IPR036804">
    <property type="entry name" value="CheR_N_sf"/>
</dbReference>
<dbReference type="STRING" id="1121256.SAMN02746089_00454"/>
<evidence type="ECO:0000259" key="6">
    <source>
        <dbReference type="PROSITE" id="PS50123"/>
    </source>
</evidence>
<dbReference type="Gene3D" id="1.10.155.10">
    <property type="entry name" value="Chemotaxis receptor methyltransferase CheR, N-terminal domain"/>
    <property type="match status" value="1"/>
</dbReference>
<dbReference type="GO" id="GO:0008983">
    <property type="term" value="F:protein-glutamate O-methyltransferase activity"/>
    <property type="evidence" value="ECO:0007669"/>
    <property type="project" value="UniProtKB-EC"/>
</dbReference>
<evidence type="ECO:0000256" key="5">
    <source>
        <dbReference type="ARBA" id="ARBA00022691"/>
    </source>
</evidence>
<dbReference type="Pfam" id="PF01739">
    <property type="entry name" value="CheR"/>
    <property type="match status" value="1"/>
</dbReference>
<evidence type="ECO:0000256" key="4">
    <source>
        <dbReference type="ARBA" id="ARBA00022679"/>
    </source>
</evidence>
<dbReference type="InterPro" id="IPR050903">
    <property type="entry name" value="Bact_Chemotaxis_MeTrfase"/>
</dbReference>